<dbReference type="InParanoid" id="A0A194XBE5"/>
<dbReference type="PANTHER" id="PTHR48177:SF1">
    <property type="entry name" value="PLASMANYLETHANOLAMINE DESATURASE 1"/>
    <property type="match status" value="1"/>
</dbReference>
<dbReference type="GeneID" id="28824626"/>
<dbReference type="KEGG" id="psco:LY89DRAFT_684526"/>
<feature type="transmembrane region" description="Helical" evidence="7">
    <location>
        <begin position="46"/>
        <end position="65"/>
    </location>
</feature>
<keyword evidence="4 7" id="KW-1133">Transmembrane helix</keyword>
<feature type="transmembrane region" description="Helical" evidence="7">
    <location>
        <begin position="85"/>
        <end position="109"/>
    </location>
</feature>
<evidence type="ECO:0000256" key="4">
    <source>
        <dbReference type="ARBA" id="ARBA00022989"/>
    </source>
</evidence>
<evidence type="ECO:0000256" key="1">
    <source>
        <dbReference type="ARBA" id="ARBA00004141"/>
    </source>
</evidence>
<feature type="compositionally biased region" description="Basic and acidic residues" evidence="6">
    <location>
        <begin position="1"/>
        <end position="21"/>
    </location>
</feature>
<dbReference type="STRING" id="149040.A0A194XBE5"/>
<dbReference type="GO" id="GO:0006631">
    <property type="term" value="P:fatty acid metabolic process"/>
    <property type="evidence" value="ECO:0007669"/>
    <property type="project" value="UniProtKB-UniPathway"/>
</dbReference>
<reference evidence="9 10" key="1">
    <citation type="submission" date="2015-10" db="EMBL/GenBank/DDBJ databases">
        <title>Full genome of DAOMC 229536 Phialocephala scopiformis, a fungal endophyte of spruce producing the potent anti-insectan compound rugulosin.</title>
        <authorList>
            <consortium name="DOE Joint Genome Institute"/>
            <person name="Walker A.K."/>
            <person name="Frasz S.L."/>
            <person name="Seifert K.A."/>
            <person name="Miller J.D."/>
            <person name="Mondo S.J."/>
            <person name="Labutti K."/>
            <person name="Lipzen A."/>
            <person name="Dockter R."/>
            <person name="Kennedy M."/>
            <person name="Grigoriev I.V."/>
            <person name="Spatafora J.W."/>
        </authorList>
    </citation>
    <scope>NUCLEOTIDE SEQUENCE [LARGE SCALE GENOMIC DNA]</scope>
    <source>
        <strain evidence="9 10">CBS 120377</strain>
    </source>
</reference>
<keyword evidence="5 7" id="KW-0472">Membrane</keyword>
<evidence type="ECO:0000256" key="2">
    <source>
        <dbReference type="ARBA" id="ARBA00007620"/>
    </source>
</evidence>
<gene>
    <name evidence="9" type="ORF">LY89DRAFT_684526</name>
</gene>
<evidence type="ECO:0000256" key="3">
    <source>
        <dbReference type="ARBA" id="ARBA00022692"/>
    </source>
</evidence>
<dbReference type="Proteomes" id="UP000070700">
    <property type="component" value="Unassembled WGS sequence"/>
</dbReference>
<keyword evidence="10" id="KW-1185">Reference proteome</keyword>
<dbReference type="InterPro" id="IPR052601">
    <property type="entry name" value="Plasmalogen_desaturase"/>
</dbReference>
<dbReference type="RefSeq" id="XP_018071845.1">
    <property type="nucleotide sequence ID" value="XM_018214900.1"/>
</dbReference>
<name>A0A194XBE5_MOLSC</name>
<dbReference type="UniPathway" id="UPA00199"/>
<protein>
    <recommendedName>
        <fullName evidence="8">Lipid desaturase domain-containing protein</fullName>
    </recommendedName>
</protein>
<dbReference type="Pfam" id="PF10520">
    <property type="entry name" value="Lipid_desat"/>
    <property type="match status" value="1"/>
</dbReference>
<dbReference type="AlphaFoldDB" id="A0A194XBE5"/>
<evidence type="ECO:0000256" key="6">
    <source>
        <dbReference type="SAM" id="MobiDB-lite"/>
    </source>
</evidence>
<evidence type="ECO:0000313" key="10">
    <source>
        <dbReference type="Proteomes" id="UP000070700"/>
    </source>
</evidence>
<evidence type="ECO:0000259" key="8">
    <source>
        <dbReference type="Pfam" id="PF10520"/>
    </source>
</evidence>
<accession>A0A194XBE5</accession>
<keyword evidence="3 7" id="KW-0812">Transmembrane</keyword>
<comment type="subcellular location">
    <subcellularLocation>
        <location evidence="1">Membrane</location>
        <topology evidence="1">Multi-pass membrane protein</topology>
    </subcellularLocation>
</comment>
<feature type="domain" description="Lipid desaturase" evidence="8">
    <location>
        <begin position="96"/>
        <end position="265"/>
    </location>
</feature>
<dbReference type="GO" id="GO:0016491">
    <property type="term" value="F:oxidoreductase activity"/>
    <property type="evidence" value="ECO:0007669"/>
    <property type="project" value="TreeGrafter"/>
</dbReference>
<proteinExistence type="inferred from homology"/>
<organism evidence="9 10">
    <name type="scientific">Mollisia scopiformis</name>
    <name type="common">Conifer needle endophyte fungus</name>
    <name type="synonym">Phialocephala scopiformis</name>
    <dbReference type="NCBI Taxonomy" id="149040"/>
    <lineage>
        <taxon>Eukaryota</taxon>
        <taxon>Fungi</taxon>
        <taxon>Dikarya</taxon>
        <taxon>Ascomycota</taxon>
        <taxon>Pezizomycotina</taxon>
        <taxon>Leotiomycetes</taxon>
        <taxon>Helotiales</taxon>
        <taxon>Mollisiaceae</taxon>
        <taxon>Mollisia</taxon>
    </lineage>
</organism>
<dbReference type="PANTHER" id="PTHR48177">
    <property type="entry name" value="TRANSMEMBRANE PROTEIN 189"/>
    <property type="match status" value="1"/>
</dbReference>
<evidence type="ECO:0000256" key="7">
    <source>
        <dbReference type="SAM" id="Phobius"/>
    </source>
</evidence>
<feature type="region of interest" description="Disordered" evidence="6">
    <location>
        <begin position="1"/>
        <end position="27"/>
    </location>
</feature>
<evidence type="ECO:0000313" key="9">
    <source>
        <dbReference type="EMBL" id="KUJ17490.1"/>
    </source>
</evidence>
<dbReference type="InterPro" id="IPR019547">
    <property type="entry name" value="Lipid_desat"/>
</dbReference>
<dbReference type="EMBL" id="KQ947414">
    <property type="protein sequence ID" value="KUJ17490.1"/>
    <property type="molecule type" value="Genomic_DNA"/>
</dbReference>
<comment type="similarity">
    <text evidence="2">Belongs to the fatty acid desaturase CarF family.</text>
</comment>
<dbReference type="OrthoDB" id="5103at2759"/>
<sequence>MGVKTRDFQPKPHFQSHHEQDSTTTRNSKTVILQKKDANFTTGRTFAHFLLELCGFVLFFGYAAITMKSVCDRFMADGASPIMAYRMLVAVVLGMSAADLTSGVVHWAVDNWGESDFPVLGSVFFRPFHHHHSDPSAITTHGFIERNGNNFLVSLPGIWAAANAITYPDPSSSFALASFWLAYTMCSGFANEIHCFAHMKNPPWIVQKLQDFGLLVSRRDHQVHHMRPHDRNYCLVTGWMNGPLTAIGLFEAMEGVINKVTGSVPLHARIGKGHGA</sequence>
<dbReference type="GO" id="GO:0016020">
    <property type="term" value="C:membrane"/>
    <property type="evidence" value="ECO:0007669"/>
    <property type="project" value="UniProtKB-SubCell"/>
</dbReference>
<evidence type="ECO:0000256" key="5">
    <source>
        <dbReference type="ARBA" id="ARBA00023136"/>
    </source>
</evidence>